<dbReference type="CDD" id="cd00293">
    <property type="entry name" value="USP-like"/>
    <property type="match status" value="1"/>
</dbReference>
<dbReference type="AlphaFoldDB" id="A0A4R7FQF0"/>
<dbReference type="Gene3D" id="3.40.50.620">
    <property type="entry name" value="HUPs"/>
    <property type="match status" value="2"/>
</dbReference>
<protein>
    <submittedName>
        <fullName evidence="4">Nucleotide-binding universal stress UspA family protein</fullName>
    </submittedName>
</protein>
<feature type="region of interest" description="Disordered" evidence="2">
    <location>
        <begin position="316"/>
        <end position="376"/>
    </location>
</feature>
<dbReference type="EMBL" id="SOAM01000001">
    <property type="protein sequence ID" value="TDS80007.1"/>
    <property type="molecule type" value="Genomic_DNA"/>
</dbReference>
<evidence type="ECO:0000256" key="1">
    <source>
        <dbReference type="ARBA" id="ARBA00008791"/>
    </source>
</evidence>
<dbReference type="Pfam" id="PF00582">
    <property type="entry name" value="Usp"/>
    <property type="match status" value="2"/>
</dbReference>
<feature type="compositionally biased region" description="Basic and acidic residues" evidence="2">
    <location>
        <begin position="345"/>
        <end position="355"/>
    </location>
</feature>
<feature type="compositionally biased region" description="Polar residues" evidence="2">
    <location>
        <begin position="17"/>
        <end position="28"/>
    </location>
</feature>
<evidence type="ECO:0000259" key="3">
    <source>
        <dbReference type="Pfam" id="PF00582"/>
    </source>
</evidence>
<dbReference type="SUPFAM" id="SSF52402">
    <property type="entry name" value="Adenine nucleotide alpha hydrolases-like"/>
    <property type="match status" value="2"/>
</dbReference>
<sequence length="411" mass="42824">MRQAGTAPLPARGGTERQWSTQCGAPTTQHGRALGGLLMSNTIAVGIAQPTDSRDALEWAMRRAIRSSAEVVLIHVADPRDATATPGPWAPSLAQELHRAEAMEPDSQVRVRALRGSVMWQLVAASDDFDLVVVGTHKTGFIHGSIFGSTTLALAASSACPVVVVPAPTIADPLGVVVGGDGSLAGRAALEFAADEAAATGQPLVIVRADPIDGPTGPVDPLLGVLGAAARARHPGIDMREHSRHGPVAEVLIAASGGAQLLVLGDSRTDSSTPPALGAVCHDALVNIRVPTAIVHAADSTATDGGRRKEAWLRSARAANAGAKGSSSGSADRTGPSALSVVVARPDHEDGDRTARTRPHRVRPGAEQRRSRALDHRRGRGWAMGYDPNVSLIPCRHPATLLPRRYRIACR</sequence>
<evidence type="ECO:0000256" key="2">
    <source>
        <dbReference type="SAM" id="MobiDB-lite"/>
    </source>
</evidence>
<feature type="domain" description="UspA" evidence="3">
    <location>
        <begin position="39"/>
        <end position="166"/>
    </location>
</feature>
<evidence type="ECO:0000313" key="4">
    <source>
        <dbReference type="EMBL" id="TDS80007.1"/>
    </source>
</evidence>
<evidence type="ECO:0000313" key="5">
    <source>
        <dbReference type="Proteomes" id="UP000295344"/>
    </source>
</evidence>
<feature type="region of interest" description="Disordered" evidence="2">
    <location>
        <begin position="1"/>
        <end position="28"/>
    </location>
</feature>
<dbReference type="InterPro" id="IPR014729">
    <property type="entry name" value="Rossmann-like_a/b/a_fold"/>
</dbReference>
<organism evidence="4 5">
    <name type="scientific">Amnibacterium kyonggiense</name>
    <dbReference type="NCBI Taxonomy" id="595671"/>
    <lineage>
        <taxon>Bacteria</taxon>
        <taxon>Bacillati</taxon>
        <taxon>Actinomycetota</taxon>
        <taxon>Actinomycetes</taxon>
        <taxon>Micrococcales</taxon>
        <taxon>Microbacteriaceae</taxon>
        <taxon>Amnibacterium</taxon>
    </lineage>
</organism>
<feature type="compositionally biased region" description="Low complexity" evidence="2">
    <location>
        <begin position="316"/>
        <end position="333"/>
    </location>
</feature>
<accession>A0A4R7FQF0</accession>
<feature type="domain" description="UspA" evidence="3">
    <location>
        <begin position="176"/>
        <end position="296"/>
    </location>
</feature>
<name>A0A4R7FQF0_9MICO</name>
<feature type="compositionally biased region" description="Basic and acidic residues" evidence="2">
    <location>
        <begin position="364"/>
        <end position="376"/>
    </location>
</feature>
<keyword evidence="5" id="KW-1185">Reference proteome</keyword>
<dbReference type="Proteomes" id="UP000295344">
    <property type="component" value="Unassembled WGS sequence"/>
</dbReference>
<reference evidence="4 5" key="1">
    <citation type="submission" date="2019-03" db="EMBL/GenBank/DDBJ databases">
        <title>Genomic Encyclopedia of Archaeal and Bacterial Type Strains, Phase II (KMG-II): from individual species to whole genera.</title>
        <authorList>
            <person name="Goeker M."/>
        </authorList>
    </citation>
    <scope>NUCLEOTIDE SEQUENCE [LARGE SCALE GENOMIC DNA]</scope>
    <source>
        <strain evidence="4 5">DSM 24782</strain>
    </source>
</reference>
<dbReference type="PANTHER" id="PTHR46268:SF6">
    <property type="entry name" value="UNIVERSAL STRESS PROTEIN UP12"/>
    <property type="match status" value="1"/>
</dbReference>
<proteinExistence type="inferred from homology"/>
<comment type="similarity">
    <text evidence="1">Belongs to the universal stress protein A family.</text>
</comment>
<gene>
    <name evidence="4" type="ORF">CLV52_0555</name>
</gene>
<dbReference type="InterPro" id="IPR006016">
    <property type="entry name" value="UspA"/>
</dbReference>
<comment type="caution">
    <text evidence="4">The sequence shown here is derived from an EMBL/GenBank/DDBJ whole genome shotgun (WGS) entry which is preliminary data.</text>
</comment>
<dbReference type="PANTHER" id="PTHR46268">
    <property type="entry name" value="STRESS RESPONSE PROTEIN NHAX"/>
    <property type="match status" value="1"/>
</dbReference>
<dbReference type="OrthoDB" id="4931198at2"/>